<dbReference type="Pfam" id="PF13715">
    <property type="entry name" value="CarbopepD_reg_2"/>
    <property type="match status" value="1"/>
</dbReference>
<dbReference type="SUPFAM" id="SSF49464">
    <property type="entry name" value="Carboxypeptidase regulatory domain-like"/>
    <property type="match status" value="1"/>
</dbReference>
<gene>
    <name evidence="1" type="ORF">GGR42_002185</name>
</gene>
<dbReference type="Gene3D" id="2.60.40.1120">
    <property type="entry name" value="Carboxypeptidase-like, regulatory domain"/>
    <property type="match status" value="1"/>
</dbReference>
<evidence type="ECO:0008006" key="3">
    <source>
        <dbReference type="Google" id="ProtNLM"/>
    </source>
</evidence>
<dbReference type="AlphaFoldDB" id="A0A846QZW3"/>
<dbReference type="RefSeq" id="WP_167963783.1">
    <property type="nucleotide sequence ID" value="NZ_JAATJJ010000001.1"/>
</dbReference>
<dbReference type="Proteomes" id="UP000590442">
    <property type="component" value="Unassembled WGS sequence"/>
</dbReference>
<accession>A0A846QZW3</accession>
<name>A0A846QZW3_9FLAO</name>
<dbReference type="InterPro" id="IPR008969">
    <property type="entry name" value="CarboxyPept-like_regulatory"/>
</dbReference>
<proteinExistence type="predicted"/>
<protein>
    <recommendedName>
        <fullName evidence="3">CarboxypepD_reg-like domain-containing protein</fullName>
    </recommendedName>
</protein>
<comment type="caution">
    <text evidence="1">The sequence shown here is derived from an EMBL/GenBank/DDBJ whole genome shotgun (WGS) entry which is preliminary data.</text>
</comment>
<keyword evidence="2" id="KW-1185">Reference proteome</keyword>
<evidence type="ECO:0000313" key="2">
    <source>
        <dbReference type="Proteomes" id="UP000590442"/>
    </source>
</evidence>
<evidence type="ECO:0000313" key="1">
    <source>
        <dbReference type="EMBL" id="NJB71723.1"/>
    </source>
</evidence>
<dbReference type="EMBL" id="JAATJJ010000001">
    <property type="protein sequence ID" value="NJB71723.1"/>
    <property type="molecule type" value="Genomic_DNA"/>
</dbReference>
<reference evidence="1 2" key="1">
    <citation type="submission" date="2020-03" db="EMBL/GenBank/DDBJ databases">
        <title>Genomic Encyclopedia of Type Strains, Phase IV (KMG-IV): sequencing the most valuable type-strain genomes for metagenomic binning, comparative biology and taxonomic classification.</title>
        <authorList>
            <person name="Goeker M."/>
        </authorList>
    </citation>
    <scope>NUCLEOTIDE SEQUENCE [LARGE SCALE GENOMIC DNA]</scope>
    <source>
        <strain evidence="1 2">DSM 29762</strain>
    </source>
</reference>
<organism evidence="1 2">
    <name type="scientific">Saonia flava</name>
    <dbReference type="NCBI Taxonomy" id="523696"/>
    <lineage>
        <taxon>Bacteria</taxon>
        <taxon>Pseudomonadati</taxon>
        <taxon>Bacteroidota</taxon>
        <taxon>Flavobacteriia</taxon>
        <taxon>Flavobacteriales</taxon>
        <taxon>Flavobacteriaceae</taxon>
        <taxon>Saonia</taxon>
    </lineage>
</organism>
<sequence>MNKTSTSILIFLAFYSFSYGQTISSKIIDSATQKPVPYATVQLKNKGVITNEEGRFTFLLENGATETDSLFISCIGYETIKKPLREFTENAIQLRPKEIELNEVIVSNKEFTAEEIIDLVKENLDKNYSSNYTKKRLFFRKSSFQNMNKTDYTLKKSTIEALNKKFLDSVISTVPKSNSYYTEVLGDLYGNFNKEKQKLDLIKASELYDKSMEMDFEKLEEKFNDIIKKNVKTDSYFKVKSGLFGTKLDADELFEGDVDSTDVEAVNKELEQTKKWEEERKKNFAKYRRGALGDIFNSLPIREDSHLNFLSKSNRYEFVLKDFTYLGKDAVYVVDFEPKRSEDYKGTLYINVDDFALIRADYENVKSVKTFRLLGISLNAYLSRGKIIFSKDDDNQYGLRFFESETGNRMGIKRPLKIIEKNKHVKGRRKQNELSADIDLVFSSIDKNEIVVFETEGVSNENFESFKEDNNMLPTYMPSYDPTFWEGHNIIEPNQAIKGFEAVPASPK</sequence>